<dbReference type="SUPFAM" id="SSF56349">
    <property type="entry name" value="DNA breaking-rejoining enzymes"/>
    <property type="match status" value="1"/>
</dbReference>
<proteinExistence type="predicted"/>
<dbReference type="RefSeq" id="WP_142620810.1">
    <property type="nucleotide sequence ID" value="NZ_VIRM01000027.1"/>
</dbReference>
<reference evidence="2 3" key="1">
    <citation type="submission" date="2019-07" db="EMBL/GenBank/DDBJ databases">
        <title>Microbispora hainanensis DSM 45428.</title>
        <authorList>
            <person name="Thawai C."/>
        </authorList>
    </citation>
    <scope>NUCLEOTIDE SEQUENCE [LARGE SCALE GENOMIC DNA]</scope>
    <source>
        <strain evidence="2 3">DSM 45428</strain>
    </source>
</reference>
<dbReference type="InterPro" id="IPR013762">
    <property type="entry name" value="Integrase-like_cat_sf"/>
</dbReference>
<comment type="caution">
    <text evidence="2">The sequence shown here is derived from an EMBL/GenBank/DDBJ whole genome shotgun (WGS) entry which is preliminary data.</text>
</comment>
<protein>
    <submittedName>
        <fullName evidence="2">Site-specific integrase</fullName>
    </submittedName>
</protein>
<sequence>MPRSMWAPPTAWGRHIHDLRHTGNTLAAATGATFQELMSRRGHSSTNAAMVYLHAAKDRDRAIADAMEEIVKQELASANDKDEERAATEAKIN</sequence>
<evidence type="ECO:0000313" key="2">
    <source>
        <dbReference type="EMBL" id="TQS19056.1"/>
    </source>
</evidence>
<dbReference type="Gene3D" id="1.10.443.10">
    <property type="entry name" value="Intergrase catalytic core"/>
    <property type="match status" value="1"/>
</dbReference>
<keyword evidence="1" id="KW-0233">DNA recombination</keyword>
<dbReference type="EMBL" id="VIRM01000027">
    <property type="protein sequence ID" value="TQS19056.1"/>
    <property type="molecule type" value="Genomic_DNA"/>
</dbReference>
<accession>A0A544YQN9</accession>
<evidence type="ECO:0000256" key="1">
    <source>
        <dbReference type="ARBA" id="ARBA00023172"/>
    </source>
</evidence>
<dbReference type="GO" id="GO:0015074">
    <property type="term" value="P:DNA integration"/>
    <property type="evidence" value="ECO:0007669"/>
    <property type="project" value="InterPro"/>
</dbReference>
<name>A0A544YQN9_9ACTN</name>
<gene>
    <name evidence="2" type="ORF">FLX08_22020</name>
</gene>
<dbReference type="GO" id="GO:0003677">
    <property type="term" value="F:DNA binding"/>
    <property type="evidence" value="ECO:0007669"/>
    <property type="project" value="InterPro"/>
</dbReference>
<dbReference type="Proteomes" id="UP000316541">
    <property type="component" value="Unassembled WGS sequence"/>
</dbReference>
<organism evidence="2 3">
    <name type="scientific">Microbispora hainanensis</name>
    <dbReference type="NCBI Taxonomy" id="568844"/>
    <lineage>
        <taxon>Bacteria</taxon>
        <taxon>Bacillati</taxon>
        <taxon>Actinomycetota</taxon>
        <taxon>Actinomycetes</taxon>
        <taxon>Streptosporangiales</taxon>
        <taxon>Streptosporangiaceae</taxon>
        <taxon>Microbispora</taxon>
    </lineage>
</organism>
<evidence type="ECO:0000313" key="3">
    <source>
        <dbReference type="Proteomes" id="UP000316541"/>
    </source>
</evidence>
<dbReference type="AlphaFoldDB" id="A0A544YQN9"/>
<dbReference type="InterPro" id="IPR011010">
    <property type="entry name" value="DNA_brk_join_enz"/>
</dbReference>
<dbReference type="GO" id="GO:0006310">
    <property type="term" value="P:DNA recombination"/>
    <property type="evidence" value="ECO:0007669"/>
    <property type="project" value="UniProtKB-KW"/>
</dbReference>